<dbReference type="SUPFAM" id="SSF50998">
    <property type="entry name" value="Quinoprotein alcohol dehydrogenase-like"/>
    <property type="match status" value="1"/>
</dbReference>
<comment type="caution">
    <text evidence="3">The sequence shown here is derived from an EMBL/GenBank/DDBJ whole genome shotgun (WGS) entry which is preliminary data.</text>
</comment>
<evidence type="ECO:0000259" key="2">
    <source>
        <dbReference type="Pfam" id="PF23581"/>
    </source>
</evidence>
<dbReference type="OrthoDB" id="10251113at2759"/>
<dbReference type="Pfam" id="PF08553">
    <property type="entry name" value="VID27"/>
    <property type="match status" value="1"/>
</dbReference>
<dbReference type="PANTHER" id="PTHR31913:SF0">
    <property type="entry name" value="VACUOLAR IMPORT AND DEGRADATION PROTEIN 27"/>
    <property type="match status" value="1"/>
</dbReference>
<name>A0A9D4TN75_CHLVU</name>
<dbReference type="GO" id="GO:0005737">
    <property type="term" value="C:cytoplasm"/>
    <property type="evidence" value="ECO:0007669"/>
    <property type="project" value="TreeGrafter"/>
</dbReference>
<dbReference type="Gene3D" id="2.130.10.10">
    <property type="entry name" value="YVTN repeat-like/Quinoprotein amine dehydrogenase"/>
    <property type="match status" value="1"/>
</dbReference>
<evidence type="ECO:0000313" key="4">
    <source>
        <dbReference type="Proteomes" id="UP001055712"/>
    </source>
</evidence>
<keyword evidence="4" id="KW-1185">Reference proteome</keyword>
<protein>
    <recommendedName>
        <fullName evidence="5">Vacuolar import/degradation Vid27 C-terminal domain-containing protein</fullName>
    </recommendedName>
</protein>
<feature type="domain" description="DUF7135" evidence="2">
    <location>
        <begin position="57"/>
        <end position="143"/>
    </location>
</feature>
<reference evidence="3" key="1">
    <citation type="journal article" date="2019" name="Plant J.">
        <title>Chlorella vulgaris genome assembly and annotation reveals the molecular basis for metabolic acclimation to high light conditions.</title>
        <authorList>
            <person name="Cecchin M."/>
            <person name="Marcolungo L."/>
            <person name="Rossato M."/>
            <person name="Girolomoni L."/>
            <person name="Cosentino E."/>
            <person name="Cuine S."/>
            <person name="Li-Beisson Y."/>
            <person name="Delledonne M."/>
            <person name="Ballottari M."/>
        </authorList>
    </citation>
    <scope>NUCLEOTIDE SEQUENCE</scope>
    <source>
        <strain evidence="3">211/11P</strain>
    </source>
</reference>
<proteinExistence type="predicted"/>
<evidence type="ECO:0008006" key="5">
    <source>
        <dbReference type="Google" id="ProtNLM"/>
    </source>
</evidence>
<dbReference type="InterPro" id="IPR013863">
    <property type="entry name" value="VID27_C"/>
</dbReference>
<dbReference type="InterPro" id="IPR015943">
    <property type="entry name" value="WD40/YVTN_repeat-like_dom_sf"/>
</dbReference>
<reference evidence="3" key="2">
    <citation type="submission" date="2020-11" db="EMBL/GenBank/DDBJ databases">
        <authorList>
            <person name="Cecchin M."/>
            <person name="Marcolungo L."/>
            <person name="Rossato M."/>
            <person name="Girolomoni L."/>
            <person name="Cosentino E."/>
            <person name="Cuine S."/>
            <person name="Li-Beisson Y."/>
            <person name="Delledonne M."/>
            <person name="Ballottari M."/>
        </authorList>
    </citation>
    <scope>NUCLEOTIDE SEQUENCE</scope>
    <source>
        <strain evidence="3">211/11P</strain>
        <tissue evidence="3">Whole cell</tissue>
    </source>
</reference>
<dbReference type="PANTHER" id="PTHR31913">
    <property type="entry name" value="VACUOLAR IMPORT AND DEGRADATION PROTEIN 27"/>
    <property type="match status" value="1"/>
</dbReference>
<dbReference type="GO" id="GO:0005634">
    <property type="term" value="C:nucleus"/>
    <property type="evidence" value="ECO:0007669"/>
    <property type="project" value="TreeGrafter"/>
</dbReference>
<accession>A0A9D4TN75</accession>
<gene>
    <name evidence="3" type="ORF">D9Q98_005701</name>
</gene>
<dbReference type="InterPro" id="IPR055559">
    <property type="entry name" value="CYPRO4_DUF7135"/>
</dbReference>
<dbReference type="AlphaFoldDB" id="A0A9D4TN75"/>
<feature type="domain" description="Vacuolar import/degradation Vid27 C-terminal" evidence="1">
    <location>
        <begin position="202"/>
        <end position="559"/>
    </location>
</feature>
<sequence>MFNWIRGGPAAGTADSPAITPQAAQPSTVLFRFVVSPRGTGEWKEVASGVTTKLYDANEDTNSRSPEWRLEVEGAEEPLDVLVDDNFDWAVKELRASFVTSDKEAWALKFANSPAFERFLQKFNKAAFENRFGQEHNDDTVAKNLGAYAGILGGPENEESKVQWVADMDIDQPHPEEFNTPKKERVVTEKKSPIHGVVMGAGEHSYLMRGGQIDVIKNSAGRMKDTGLSFVLTPPPKAAGWGGAGTPTLTPSKALLMDSERTMAMISPLNTSSMWQTDIETGKVISEWKFQKDTVDVAMKDMAGKDKAAAQHDGSVFLALGASRLAVWDMKTKGGVVSEQMATPVLSYAGGKDYAAGVKFSCMATSGDGYVVVGADDGKVRLYSEKTLTQAKTSIPGMGLPITAVDVTFDGKWVLATTKNYMMVLKTTYEDPSSGKELCGFTSRMGSNSPAPRLLRLKMEDVKLTKGAPLQKGKFTWVTEKGRQERYIIATCGNYTVTWNFRSIKVAEPDVVSYGGLTTVTTYHLQRKDEHVVDSAFMHENYARGRDAAMVVTTNKVFMTGEESDEDE</sequence>
<organism evidence="3 4">
    <name type="scientific">Chlorella vulgaris</name>
    <name type="common">Green alga</name>
    <dbReference type="NCBI Taxonomy" id="3077"/>
    <lineage>
        <taxon>Eukaryota</taxon>
        <taxon>Viridiplantae</taxon>
        <taxon>Chlorophyta</taxon>
        <taxon>core chlorophytes</taxon>
        <taxon>Trebouxiophyceae</taxon>
        <taxon>Chlorellales</taxon>
        <taxon>Chlorellaceae</taxon>
        <taxon>Chlorella clade</taxon>
        <taxon>Chlorella</taxon>
    </lineage>
</organism>
<dbReference type="Proteomes" id="UP001055712">
    <property type="component" value="Unassembled WGS sequence"/>
</dbReference>
<dbReference type="Pfam" id="PF23581">
    <property type="entry name" value="DUF7135"/>
    <property type="match status" value="1"/>
</dbReference>
<dbReference type="InterPro" id="IPR040458">
    <property type="entry name" value="Vid27"/>
</dbReference>
<evidence type="ECO:0000313" key="3">
    <source>
        <dbReference type="EMBL" id="KAI3429615.1"/>
    </source>
</evidence>
<evidence type="ECO:0000259" key="1">
    <source>
        <dbReference type="Pfam" id="PF08553"/>
    </source>
</evidence>
<dbReference type="EMBL" id="SIDB01000008">
    <property type="protein sequence ID" value="KAI3429615.1"/>
    <property type="molecule type" value="Genomic_DNA"/>
</dbReference>
<dbReference type="InterPro" id="IPR011047">
    <property type="entry name" value="Quinoprotein_ADH-like_sf"/>
</dbReference>